<sequence length="264" mass="29085">MASNNAKPSVSPQITSIFHQASRDGRQLVERLLRQNGESLDWIDDLRQLQGRYLEKSPQKAQRDCSAGCPACCMTAQVDATPIEAIAVSEYLRAYLEPDELYAVKARLTRVTKLREAQLNAQAPQRPLACGLLGMDGKCTVYPVRPVVCSGVFSLNQNECRKAEREAKAGDFSQSIPLDNEAIQATGGISGSLQRVLVEHGLDGNLYELSSAVLVAIQIPDCLERFLNREDIFKNAICTDAHSPPRKRIVPAPKFLRRPASRPA</sequence>
<evidence type="ECO:0008006" key="3">
    <source>
        <dbReference type="Google" id="ProtNLM"/>
    </source>
</evidence>
<name>A0A2S8FDU6_9BACT</name>
<comment type="caution">
    <text evidence="1">The sequence shown here is derived from an EMBL/GenBank/DDBJ whole genome shotgun (WGS) entry which is preliminary data.</text>
</comment>
<accession>A0A2S8FDU6</accession>
<dbReference type="Proteomes" id="UP000238322">
    <property type="component" value="Unassembled WGS sequence"/>
</dbReference>
<evidence type="ECO:0000313" key="1">
    <source>
        <dbReference type="EMBL" id="PQO30329.1"/>
    </source>
</evidence>
<reference evidence="1 2" key="1">
    <citation type="submission" date="2018-02" db="EMBL/GenBank/DDBJ databases">
        <title>Comparative genomes isolates from brazilian mangrove.</title>
        <authorList>
            <person name="Araujo J.E."/>
            <person name="Taketani R.G."/>
            <person name="Silva M.C.P."/>
            <person name="Loureco M.V."/>
            <person name="Andreote F.D."/>
        </authorList>
    </citation>
    <scope>NUCLEOTIDE SEQUENCE [LARGE SCALE GENOMIC DNA]</scope>
    <source>
        <strain evidence="1 2">Hex-1 MGV</strain>
    </source>
</reference>
<gene>
    <name evidence="1" type="ORF">C5Y83_23470</name>
</gene>
<dbReference type="InterPro" id="IPR005358">
    <property type="entry name" value="Puta_zinc/iron-chelating_dom"/>
</dbReference>
<proteinExistence type="predicted"/>
<dbReference type="AlphaFoldDB" id="A0A2S8FDU6"/>
<organism evidence="1 2">
    <name type="scientific">Blastopirellula marina</name>
    <dbReference type="NCBI Taxonomy" id="124"/>
    <lineage>
        <taxon>Bacteria</taxon>
        <taxon>Pseudomonadati</taxon>
        <taxon>Planctomycetota</taxon>
        <taxon>Planctomycetia</taxon>
        <taxon>Pirellulales</taxon>
        <taxon>Pirellulaceae</taxon>
        <taxon>Blastopirellula</taxon>
    </lineage>
</organism>
<dbReference type="RefSeq" id="WP_105332234.1">
    <property type="nucleotide sequence ID" value="NZ_PUHY01000014.1"/>
</dbReference>
<dbReference type="EMBL" id="PUHY01000014">
    <property type="protein sequence ID" value="PQO30329.1"/>
    <property type="molecule type" value="Genomic_DNA"/>
</dbReference>
<evidence type="ECO:0000313" key="2">
    <source>
        <dbReference type="Proteomes" id="UP000238322"/>
    </source>
</evidence>
<dbReference type="Pfam" id="PF03692">
    <property type="entry name" value="CxxCxxCC"/>
    <property type="match status" value="1"/>
</dbReference>
<dbReference type="OrthoDB" id="259086at2"/>
<protein>
    <recommendedName>
        <fullName evidence="3">YkgJ family cysteine cluster protein</fullName>
    </recommendedName>
</protein>